<comment type="similarity">
    <text evidence="1">Belongs to the ABC transporter superfamily.</text>
</comment>
<gene>
    <name evidence="6" type="ORF">GCM10011374_19430</name>
</gene>
<proteinExistence type="inferred from homology"/>
<sequence length="231" mass="25513">MLELVSIRKSYGAETVLDGVDAVFPRGSVSLLMGPNGVGKTTLVRCVLGLEPHGGEVRWNGAPLDPEARLVYPVFDDTPFHPGLTGAQNLRVLAEESVDGPFQYLEQRLLRRRVRHYSYGQRKRLALTAALNSSAELVLLDEPTNGLDVDAMQQLREDLDGLREHRTFLVTGHHLEFYEDLVDHVFVVDAGRLVEVTAELSRAGQGPADHPTTGHGGLTDVYAAHYPRARR</sequence>
<evidence type="ECO:0000256" key="3">
    <source>
        <dbReference type="ARBA" id="ARBA00022741"/>
    </source>
</evidence>
<organism evidence="6 7">
    <name type="scientific">Kocuria dechangensis</name>
    <dbReference type="NCBI Taxonomy" id="1176249"/>
    <lineage>
        <taxon>Bacteria</taxon>
        <taxon>Bacillati</taxon>
        <taxon>Actinomycetota</taxon>
        <taxon>Actinomycetes</taxon>
        <taxon>Micrococcales</taxon>
        <taxon>Micrococcaceae</taxon>
        <taxon>Kocuria</taxon>
    </lineage>
</organism>
<dbReference type="InterPro" id="IPR003439">
    <property type="entry name" value="ABC_transporter-like_ATP-bd"/>
</dbReference>
<dbReference type="SUPFAM" id="SSF52540">
    <property type="entry name" value="P-loop containing nucleoside triphosphate hydrolases"/>
    <property type="match status" value="1"/>
</dbReference>
<dbReference type="Gene3D" id="3.40.50.300">
    <property type="entry name" value="P-loop containing nucleotide triphosphate hydrolases"/>
    <property type="match status" value="1"/>
</dbReference>
<keyword evidence="3" id="KW-0547">Nucleotide-binding</keyword>
<dbReference type="AlphaFoldDB" id="A0A917LU35"/>
<dbReference type="GO" id="GO:0005524">
    <property type="term" value="F:ATP binding"/>
    <property type="evidence" value="ECO:0007669"/>
    <property type="project" value="UniProtKB-KW"/>
</dbReference>
<dbReference type="SMART" id="SM00382">
    <property type="entry name" value="AAA"/>
    <property type="match status" value="1"/>
</dbReference>
<dbReference type="RefSeq" id="WP_188536647.1">
    <property type="nucleotide sequence ID" value="NZ_BMEQ01000008.1"/>
</dbReference>
<reference evidence="6" key="2">
    <citation type="submission" date="2020-09" db="EMBL/GenBank/DDBJ databases">
        <authorList>
            <person name="Sun Q."/>
            <person name="Zhou Y."/>
        </authorList>
    </citation>
    <scope>NUCLEOTIDE SEQUENCE</scope>
    <source>
        <strain evidence="6">CGMCC 1.12187</strain>
    </source>
</reference>
<keyword evidence="7" id="KW-1185">Reference proteome</keyword>
<comment type="caution">
    <text evidence="6">The sequence shown here is derived from an EMBL/GenBank/DDBJ whole genome shotgun (WGS) entry which is preliminary data.</text>
</comment>
<dbReference type="EMBL" id="BMEQ01000008">
    <property type="protein sequence ID" value="GGG56685.1"/>
    <property type="molecule type" value="Genomic_DNA"/>
</dbReference>
<evidence type="ECO:0000313" key="7">
    <source>
        <dbReference type="Proteomes" id="UP000638848"/>
    </source>
</evidence>
<dbReference type="PANTHER" id="PTHR43335:SF4">
    <property type="entry name" value="ABC TRANSPORTER, ATP-BINDING PROTEIN"/>
    <property type="match status" value="1"/>
</dbReference>
<keyword evidence="4" id="KW-0067">ATP-binding</keyword>
<evidence type="ECO:0000313" key="6">
    <source>
        <dbReference type="EMBL" id="GGG56685.1"/>
    </source>
</evidence>
<dbReference type="PROSITE" id="PS50893">
    <property type="entry name" value="ABC_TRANSPORTER_2"/>
    <property type="match status" value="1"/>
</dbReference>
<evidence type="ECO:0000256" key="4">
    <source>
        <dbReference type="ARBA" id="ARBA00022840"/>
    </source>
</evidence>
<keyword evidence="2" id="KW-0813">Transport</keyword>
<dbReference type="GO" id="GO:0016887">
    <property type="term" value="F:ATP hydrolysis activity"/>
    <property type="evidence" value="ECO:0007669"/>
    <property type="project" value="InterPro"/>
</dbReference>
<dbReference type="Proteomes" id="UP000638848">
    <property type="component" value="Unassembled WGS sequence"/>
</dbReference>
<evidence type="ECO:0000259" key="5">
    <source>
        <dbReference type="PROSITE" id="PS50893"/>
    </source>
</evidence>
<evidence type="ECO:0000256" key="1">
    <source>
        <dbReference type="ARBA" id="ARBA00005417"/>
    </source>
</evidence>
<dbReference type="CDD" id="cd03230">
    <property type="entry name" value="ABC_DR_subfamily_A"/>
    <property type="match status" value="1"/>
</dbReference>
<reference evidence="6" key="1">
    <citation type="journal article" date="2014" name="Int. J. Syst. Evol. Microbiol.">
        <title>Complete genome sequence of Corynebacterium casei LMG S-19264T (=DSM 44701T), isolated from a smear-ripened cheese.</title>
        <authorList>
            <consortium name="US DOE Joint Genome Institute (JGI-PGF)"/>
            <person name="Walter F."/>
            <person name="Albersmeier A."/>
            <person name="Kalinowski J."/>
            <person name="Ruckert C."/>
        </authorList>
    </citation>
    <scope>NUCLEOTIDE SEQUENCE</scope>
    <source>
        <strain evidence="6">CGMCC 1.12187</strain>
    </source>
</reference>
<name>A0A917LU35_9MICC</name>
<evidence type="ECO:0000256" key="2">
    <source>
        <dbReference type="ARBA" id="ARBA00022448"/>
    </source>
</evidence>
<protein>
    <recommendedName>
        <fullName evidence="5">ABC transporter domain-containing protein</fullName>
    </recommendedName>
</protein>
<feature type="domain" description="ABC transporter" evidence="5">
    <location>
        <begin position="2"/>
        <end position="215"/>
    </location>
</feature>
<dbReference type="Pfam" id="PF00005">
    <property type="entry name" value="ABC_tran"/>
    <property type="match status" value="1"/>
</dbReference>
<dbReference type="InterPro" id="IPR003593">
    <property type="entry name" value="AAA+_ATPase"/>
</dbReference>
<accession>A0A917LU35</accession>
<dbReference type="PANTHER" id="PTHR43335">
    <property type="entry name" value="ABC TRANSPORTER, ATP-BINDING PROTEIN"/>
    <property type="match status" value="1"/>
</dbReference>
<dbReference type="InterPro" id="IPR027417">
    <property type="entry name" value="P-loop_NTPase"/>
</dbReference>